<dbReference type="GO" id="GO:0016020">
    <property type="term" value="C:membrane"/>
    <property type="evidence" value="ECO:0007669"/>
    <property type="project" value="UniProtKB-SubCell"/>
</dbReference>
<dbReference type="Pfam" id="PF07714">
    <property type="entry name" value="PK_Tyr_Ser-Thr"/>
    <property type="match status" value="1"/>
</dbReference>
<feature type="region of interest" description="Disordered" evidence="3">
    <location>
        <begin position="145"/>
        <end position="167"/>
    </location>
</feature>
<dbReference type="InterPro" id="IPR017441">
    <property type="entry name" value="Protein_kinase_ATP_BS"/>
</dbReference>
<feature type="binding site" evidence="2">
    <location>
        <position position="229"/>
    </location>
    <ligand>
        <name>ATP</name>
        <dbReference type="ChEBI" id="CHEBI:30616"/>
    </ligand>
</feature>
<evidence type="ECO:0000256" key="1">
    <source>
        <dbReference type="ARBA" id="ARBA00004167"/>
    </source>
</evidence>
<dbReference type="PROSITE" id="PS50011">
    <property type="entry name" value="PROTEIN_KINASE_DOM"/>
    <property type="match status" value="1"/>
</dbReference>
<name>A0ABD0YPW2_9HEMI</name>
<reference evidence="5 6" key="1">
    <citation type="submission" date="2024-07" db="EMBL/GenBank/DDBJ databases">
        <title>Chromosome-level genome assembly of the water stick insect Ranatra chinensis (Heteroptera: Nepidae).</title>
        <authorList>
            <person name="Liu X."/>
        </authorList>
    </citation>
    <scope>NUCLEOTIDE SEQUENCE [LARGE SCALE GENOMIC DNA]</scope>
    <source>
        <strain evidence="5">Cailab_2021Rc</strain>
        <tissue evidence="5">Muscle</tissue>
    </source>
</reference>
<sequence>MLLLAIAFIVYRNRRHKSQRDHSVLPSEKTEMQLRDNINANGHMYGQVSLEDPEKNALYHEPLTNINMYAYEPQNQIPLQLQSPEYTEEYAIPLVNPVSPPVATFTANQVPPTPIRTTQPFRNFPPPVPPPPEKHYAATEIISPPPSIPPSVGSQGASSSTTSSYGHISSCNQIETDDVQSADVPHIPREDLRFLKRLGSGSFGEIHHCELSRFPDGFNSYTCKYVAVKILRKNASEQLRDEFFEDISHLASLKNRNIAQLLGTCLSEDPYLIIIEHTDHSDLNQFLQEHIVETATPFPTNANTLSYGCLIYMATQISFGMKYLESMKIVFRDLATRNCIVGRNYSVKISDLGLGRSLYSQDYYDYKDGNESLPIRWMAWESIIFRKFSIKSDVWAFAVTLWEILTFAREQPFDEYSDEKIIENATHYYHDDKLELKLPKPFNCPKEIYDLMVECWQRKESERPNFREIHLFLQRKNLGYKQGAKRVK</sequence>
<evidence type="ECO:0000313" key="6">
    <source>
        <dbReference type="Proteomes" id="UP001558652"/>
    </source>
</evidence>
<keyword evidence="2" id="KW-0067">ATP-binding</keyword>
<dbReference type="Proteomes" id="UP001558652">
    <property type="component" value="Unassembled WGS sequence"/>
</dbReference>
<feature type="compositionally biased region" description="Low complexity" evidence="3">
    <location>
        <begin position="150"/>
        <end position="167"/>
    </location>
</feature>
<keyword evidence="6" id="KW-1185">Reference proteome</keyword>
<proteinExistence type="predicted"/>
<evidence type="ECO:0000313" key="5">
    <source>
        <dbReference type="EMBL" id="KAL1117275.1"/>
    </source>
</evidence>
<dbReference type="InterPro" id="IPR000719">
    <property type="entry name" value="Prot_kinase_dom"/>
</dbReference>
<protein>
    <recommendedName>
        <fullName evidence="4">Protein kinase domain-containing protein</fullName>
    </recommendedName>
</protein>
<dbReference type="AlphaFoldDB" id="A0ABD0YPW2"/>
<dbReference type="Gene3D" id="3.30.200.20">
    <property type="entry name" value="Phosphorylase Kinase, domain 1"/>
    <property type="match status" value="1"/>
</dbReference>
<feature type="domain" description="Protein kinase" evidence="4">
    <location>
        <begin position="192"/>
        <end position="473"/>
    </location>
</feature>
<dbReference type="InterPro" id="IPR001245">
    <property type="entry name" value="Ser-Thr/Tyr_kinase_cat_dom"/>
</dbReference>
<evidence type="ECO:0000256" key="3">
    <source>
        <dbReference type="SAM" id="MobiDB-lite"/>
    </source>
</evidence>
<dbReference type="InterPro" id="IPR011009">
    <property type="entry name" value="Kinase-like_dom_sf"/>
</dbReference>
<dbReference type="Gene3D" id="1.10.510.10">
    <property type="entry name" value="Transferase(Phosphotransferase) domain 1"/>
    <property type="match status" value="1"/>
</dbReference>
<dbReference type="PRINTS" id="PR00109">
    <property type="entry name" value="TYRKINASE"/>
</dbReference>
<dbReference type="SUPFAM" id="SSF56112">
    <property type="entry name" value="Protein kinase-like (PK-like)"/>
    <property type="match status" value="1"/>
</dbReference>
<dbReference type="PROSITE" id="PS00107">
    <property type="entry name" value="PROTEIN_KINASE_ATP"/>
    <property type="match status" value="1"/>
</dbReference>
<keyword evidence="2" id="KW-0547">Nucleotide-binding</keyword>
<organism evidence="5 6">
    <name type="scientific">Ranatra chinensis</name>
    <dbReference type="NCBI Taxonomy" id="642074"/>
    <lineage>
        <taxon>Eukaryota</taxon>
        <taxon>Metazoa</taxon>
        <taxon>Ecdysozoa</taxon>
        <taxon>Arthropoda</taxon>
        <taxon>Hexapoda</taxon>
        <taxon>Insecta</taxon>
        <taxon>Pterygota</taxon>
        <taxon>Neoptera</taxon>
        <taxon>Paraneoptera</taxon>
        <taxon>Hemiptera</taxon>
        <taxon>Heteroptera</taxon>
        <taxon>Panheteroptera</taxon>
        <taxon>Nepomorpha</taxon>
        <taxon>Nepidae</taxon>
        <taxon>Ranatrinae</taxon>
        <taxon>Ranatra</taxon>
    </lineage>
</organism>
<dbReference type="PANTHER" id="PTHR24416:SF580">
    <property type="entry name" value="DISCOIDIN DOMAIN RECEPTOR, ISOFORM F"/>
    <property type="match status" value="1"/>
</dbReference>
<evidence type="ECO:0000256" key="2">
    <source>
        <dbReference type="PROSITE-ProRule" id="PRU10141"/>
    </source>
</evidence>
<dbReference type="GO" id="GO:0005524">
    <property type="term" value="F:ATP binding"/>
    <property type="evidence" value="ECO:0007669"/>
    <property type="project" value="UniProtKB-UniRule"/>
</dbReference>
<gene>
    <name evidence="5" type="ORF">AAG570_004601</name>
</gene>
<accession>A0ABD0YPW2</accession>
<dbReference type="FunFam" id="1.10.510.10:FF:000053">
    <property type="entry name" value="Epithelial discoidin domain-containing receptor 1"/>
    <property type="match status" value="1"/>
</dbReference>
<evidence type="ECO:0000259" key="4">
    <source>
        <dbReference type="PROSITE" id="PS50011"/>
    </source>
</evidence>
<dbReference type="PANTHER" id="PTHR24416">
    <property type="entry name" value="TYROSINE-PROTEIN KINASE RECEPTOR"/>
    <property type="match status" value="1"/>
</dbReference>
<dbReference type="InterPro" id="IPR050122">
    <property type="entry name" value="RTK"/>
</dbReference>
<comment type="caution">
    <text evidence="5">The sequence shown here is derived from an EMBL/GenBank/DDBJ whole genome shotgun (WGS) entry which is preliminary data.</text>
</comment>
<dbReference type="EMBL" id="JBFDAA010000016">
    <property type="protein sequence ID" value="KAL1117275.1"/>
    <property type="molecule type" value="Genomic_DNA"/>
</dbReference>
<comment type="subcellular location">
    <subcellularLocation>
        <location evidence="1">Membrane</location>
        <topology evidence="1">Single-pass membrane protein</topology>
    </subcellularLocation>
</comment>